<dbReference type="GO" id="GO:0046872">
    <property type="term" value="F:metal ion binding"/>
    <property type="evidence" value="ECO:0007669"/>
    <property type="project" value="UniProtKB-KW"/>
</dbReference>
<dbReference type="SUPFAM" id="SSF54593">
    <property type="entry name" value="Glyoxalase/Bleomycin resistance protein/Dihydroxybiphenyl dioxygenase"/>
    <property type="match status" value="1"/>
</dbReference>
<dbReference type="Proteomes" id="UP001597092">
    <property type="component" value="Unassembled WGS sequence"/>
</dbReference>
<dbReference type="Gene3D" id="3.10.180.10">
    <property type="entry name" value="2,3-Dihydroxybiphenyl 1,2-Dioxygenase, domain 1"/>
    <property type="match status" value="1"/>
</dbReference>
<dbReference type="RefSeq" id="WP_256308608.1">
    <property type="nucleotide sequence ID" value="NZ_JANHAW010000003.1"/>
</dbReference>
<keyword evidence="1" id="KW-0479">Metal-binding</keyword>
<dbReference type="PANTHER" id="PTHR43048:SF4">
    <property type="entry name" value="RING-CLEAVING DIOXYGENASE-RELATED"/>
    <property type="match status" value="1"/>
</dbReference>
<dbReference type="EMBL" id="JBHUDP010000003">
    <property type="protein sequence ID" value="MFD1685982.1"/>
    <property type="molecule type" value="Genomic_DNA"/>
</dbReference>
<keyword evidence="4" id="KW-1185">Reference proteome</keyword>
<dbReference type="InterPro" id="IPR018146">
    <property type="entry name" value="Glyoxalase_1_CS"/>
</dbReference>
<reference evidence="3 4" key="1">
    <citation type="journal article" date="2019" name="Int. J. Syst. Evol. Microbiol.">
        <title>The Global Catalogue of Microorganisms (GCM) 10K type strain sequencing project: providing services to taxonomists for standard genome sequencing and annotation.</title>
        <authorList>
            <consortium name="The Broad Institute Genomics Platform"/>
            <consortium name="The Broad Institute Genome Sequencing Center for Infectious Disease"/>
            <person name="Wu L."/>
            <person name="Ma J."/>
        </authorList>
    </citation>
    <scope>NUCLEOTIDE SEQUENCE [LARGE SCALE GENOMIC DNA]</scope>
    <source>
        <strain evidence="3 4">CGMCC 1.10387</strain>
    </source>
</reference>
<protein>
    <submittedName>
        <fullName evidence="3">VOC family protein</fullName>
    </submittedName>
</protein>
<dbReference type="Pfam" id="PF00903">
    <property type="entry name" value="Glyoxalase"/>
    <property type="match status" value="1"/>
</dbReference>
<dbReference type="InterPro" id="IPR051785">
    <property type="entry name" value="MMCE/EMCE_epimerase"/>
</dbReference>
<feature type="domain" description="VOC" evidence="2">
    <location>
        <begin position="5"/>
        <end position="143"/>
    </location>
</feature>
<dbReference type="InterPro" id="IPR029068">
    <property type="entry name" value="Glyas_Bleomycin-R_OHBP_Dase"/>
</dbReference>
<evidence type="ECO:0000256" key="1">
    <source>
        <dbReference type="ARBA" id="ARBA00022723"/>
    </source>
</evidence>
<dbReference type="InterPro" id="IPR037523">
    <property type="entry name" value="VOC_core"/>
</dbReference>
<name>A0ABD6DXH4_9EURY</name>
<organism evidence="3 4">
    <name type="scientific">Halobellus litoreus</name>
    <dbReference type="NCBI Taxonomy" id="755310"/>
    <lineage>
        <taxon>Archaea</taxon>
        <taxon>Methanobacteriati</taxon>
        <taxon>Methanobacteriota</taxon>
        <taxon>Stenosarchaea group</taxon>
        <taxon>Halobacteria</taxon>
        <taxon>Halobacteriales</taxon>
        <taxon>Haloferacaceae</taxon>
        <taxon>Halobellus</taxon>
    </lineage>
</organism>
<evidence type="ECO:0000313" key="4">
    <source>
        <dbReference type="Proteomes" id="UP001597092"/>
    </source>
</evidence>
<gene>
    <name evidence="3" type="ORF">ACFSAS_10205</name>
</gene>
<evidence type="ECO:0000259" key="2">
    <source>
        <dbReference type="PROSITE" id="PS51819"/>
    </source>
</evidence>
<dbReference type="InterPro" id="IPR004360">
    <property type="entry name" value="Glyas_Fos-R_dOase_dom"/>
</dbReference>
<dbReference type="PANTHER" id="PTHR43048">
    <property type="entry name" value="METHYLMALONYL-COA EPIMERASE"/>
    <property type="match status" value="1"/>
</dbReference>
<dbReference type="PROSITE" id="PS00934">
    <property type="entry name" value="GLYOXALASE_I_1"/>
    <property type="match status" value="1"/>
</dbReference>
<accession>A0ABD6DXH4</accession>
<sequence length="143" mass="15472">MSEYTAHHVGVTVSDLDRAVSFYRDTLGLELLSRFEVGGEAFATGVAVPGARAEFAHLDAGTVRLELVSYDSTGESATETGSEPRIDVSETSHIGLTVDDVHARYRELPADAETLSEPQTTESGTTIFFIRDPEQNLVEILSP</sequence>
<comment type="caution">
    <text evidence="3">The sequence shown here is derived from an EMBL/GenBank/DDBJ whole genome shotgun (WGS) entry which is preliminary data.</text>
</comment>
<evidence type="ECO:0000313" key="3">
    <source>
        <dbReference type="EMBL" id="MFD1685982.1"/>
    </source>
</evidence>
<dbReference type="PROSITE" id="PS51819">
    <property type="entry name" value="VOC"/>
    <property type="match status" value="1"/>
</dbReference>
<dbReference type="AlphaFoldDB" id="A0ABD6DXH4"/>
<proteinExistence type="predicted"/>